<accession>A0A9X2B7J5</accession>
<dbReference type="RefSeq" id="WP_245128448.1">
    <property type="nucleotide sequence ID" value="NZ_JALJEJ010000001.1"/>
</dbReference>
<dbReference type="Proteomes" id="UP001139450">
    <property type="component" value="Unassembled WGS sequence"/>
</dbReference>
<evidence type="ECO:0000256" key="2">
    <source>
        <dbReference type="PROSITE-ProRule" id="PRU00169"/>
    </source>
</evidence>
<dbReference type="SMART" id="SM00448">
    <property type="entry name" value="REC"/>
    <property type="match status" value="1"/>
</dbReference>
<sequence length="122" mass="13931">MKKKVLLIEDNQDIRESAAELLALCGFEVFVAESGEEGLLLIRNQPDVVISDVVMQNMSGYEVFNRLQADESTRNIPFIFTTALSEKKDQLKAFELGVQNYLIKPYDERELLSCIKKCLQIE</sequence>
<dbReference type="AlphaFoldDB" id="A0A9X2B7J5"/>
<evidence type="ECO:0000256" key="1">
    <source>
        <dbReference type="ARBA" id="ARBA00022553"/>
    </source>
</evidence>
<feature type="modified residue" description="4-aspartylphosphate" evidence="2">
    <location>
        <position position="52"/>
    </location>
</feature>
<evidence type="ECO:0000313" key="5">
    <source>
        <dbReference type="Proteomes" id="UP001139450"/>
    </source>
</evidence>
<evidence type="ECO:0000259" key="3">
    <source>
        <dbReference type="PROSITE" id="PS50110"/>
    </source>
</evidence>
<comment type="caution">
    <text evidence="4">The sequence shown here is derived from an EMBL/GenBank/DDBJ whole genome shotgun (WGS) entry which is preliminary data.</text>
</comment>
<dbReference type="InterPro" id="IPR001789">
    <property type="entry name" value="Sig_transdc_resp-reg_receiver"/>
</dbReference>
<reference evidence="4" key="1">
    <citation type="submission" date="2022-04" db="EMBL/GenBank/DDBJ databases">
        <title>Mucilaginibacter sp. RS28 isolated from freshwater.</title>
        <authorList>
            <person name="Ko S.-R."/>
        </authorList>
    </citation>
    <scope>NUCLEOTIDE SEQUENCE</scope>
    <source>
        <strain evidence="4">RS28</strain>
    </source>
</reference>
<dbReference type="InterPro" id="IPR011006">
    <property type="entry name" value="CheY-like_superfamily"/>
</dbReference>
<keyword evidence="5" id="KW-1185">Reference proteome</keyword>
<evidence type="ECO:0000313" key="4">
    <source>
        <dbReference type="EMBL" id="MCJ8208619.1"/>
    </source>
</evidence>
<feature type="domain" description="Response regulatory" evidence="3">
    <location>
        <begin position="4"/>
        <end position="119"/>
    </location>
</feature>
<dbReference type="Gene3D" id="3.40.50.2300">
    <property type="match status" value="1"/>
</dbReference>
<dbReference type="PANTHER" id="PTHR44591">
    <property type="entry name" value="STRESS RESPONSE REGULATOR PROTEIN 1"/>
    <property type="match status" value="1"/>
</dbReference>
<dbReference type="PANTHER" id="PTHR44591:SF3">
    <property type="entry name" value="RESPONSE REGULATORY DOMAIN-CONTAINING PROTEIN"/>
    <property type="match status" value="1"/>
</dbReference>
<keyword evidence="1 2" id="KW-0597">Phosphoprotein</keyword>
<dbReference type="SUPFAM" id="SSF52172">
    <property type="entry name" value="CheY-like"/>
    <property type="match status" value="1"/>
</dbReference>
<dbReference type="InterPro" id="IPR050595">
    <property type="entry name" value="Bact_response_regulator"/>
</dbReference>
<dbReference type="EMBL" id="JALJEJ010000001">
    <property type="protein sequence ID" value="MCJ8208619.1"/>
    <property type="molecule type" value="Genomic_DNA"/>
</dbReference>
<gene>
    <name evidence="4" type="ORF">MUY27_02790</name>
</gene>
<dbReference type="Pfam" id="PF00072">
    <property type="entry name" value="Response_reg"/>
    <property type="match status" value="1"/>
</dbReference>
<dbReference type="PROSITE" id="PS50110">
    <property type="entry name" value="RESPONSE_REGULATORY"/>
    <property type="match status" value="1"/>
</dbReference>
<protein>
    <submittedName>
        <fullName evidence="4">Response regulator</fullName>
    </submittedName>
</protein>
<name>A0A9X2B7J5_9SPHI</name>
<dbReference type="GO" id="GO:0000160">
    <property type="term" value="P:phosphorelay signal transduction system"/>
    <property type="evidence" value="ECO:0007669"/>
    <property type="project" value="InterPro"/>
</dbReference>
<organism evidence="4 5">
    <name type="scientific">Mucilaginibacter straminoryzae</name>
    <dbReference type="NCBI Taxonomy" id="2932774"/>
    <lineage>
        <taxon>Bacteria</taxon>
        <taxon>Pseudomonadati</taxon>
        <taxon>Bacteroidota</taxon>
        <taxon>Sphingobacteriia</taxon>
        <taxon>Sphingobacteriales</taxon>
        <taxon>Sphingobacteriaceae</taxon>
        <taxon>Mucilaginibacter</taxon>
    </lineage>
</organism>
<proteinExistence type="predicted"/>